<feature type="region of interest" description="Disordered" evidence="1">
    <location>
        <begin position="87"/>
        <end position="118"/>
    </location>
</feature>
<reference evidence="2" key="2">
    <citation type="submission" date="2015-03" db="UniProtKB">
        <authorList>
            <consortium name="EnsemblPlants"/>
        </authorList>
    </citation>
    <scope>IDENTIFICATION</scope>
</reference>
<sequence>MDSSNPYSHTSKFVDLLNCQQDCNLPKPFPYESGSQLPVFSTQPTETASFCGDSRSVRKERRKWPPSDDLVLISAWLNTSKNVVVSNEQKATSPKVAGGDKPEPLQCKQRQKTSGQSESDVVKLAHEIFFNDHKIKFNLHHAWEELRYDQKWSEHATSKLGGNGQKRKCEDGAETASSQATINLDEQPIKRPAGVKASKAASAKKPIVDNEASLKFQTMCSIKEKDLALQERVSKMALLNSLISKTDLCALLKRKSWPCKREFRKWLCLTASFQKQTHFLK</sequence>
<name>A0A0D3A5M0_BRAOL</name>
<evidence type="ECO:0000313" key="2">
    <source>
        <dbReference type="EnsemblPlants" id="Bo1g035800.1"/>
    </source>
</evidence>
<accession>A0A0D3A5M0</accession>
<dbReference type="Proteomes" id="UP000032141">
    <property type="component" value="Chromosome C1"/>
</dbReference>
<feature type="region of interest" description="Disordered" evidence="1">
    <location>
        <begin position="159"/>
        <end position="178"/>
    </location>
</feature>
<evidence type="ECO:0000313" key="3">
    <source>
        <dbReference type="Proteomes" id="UP000032141"/>
    </source>
</evidence>
<dbReference type="PANTHER" id="PTHR45023:SF4">
    <property type="entry name" value="GLYCINE-RICH PROTEIN-RELATED"/>
    <property type="match status" value="1"/>
</dbReference>
<dbReference type="Gramene" id="Bo1g035800.1">
    <property type="protein sequence ID" value="Bo1g035800.1"/>
    <property type="gene ID" value="Bo1g035800"/>
</dbReference>
<dbReference type="HOGENOM" id="CLU_012390_0_0_1"/>
<protein>
    <recommendedName>
        <fullName evidence="4">No apical meristem-associated C-terminal domain-containing protein</fullName>
    </recommendedName>
</protein>
<reference evidence="2 3" key="1">
    <citation type="journal article" date="2014" name="Genome Biol.">
        <title>Transcriptome and methylome profiling reveals relics of genome dominance in the mesopolyploid Brassica oleracea.</title>
        <authorList>
            <person name="Parkin I.A."/>
            <person name="Koh C."/>
            <person name="Tang H."/>
            <person name="Robinson S.J."/>
            <person name="Kagale S."/>
            <person name="Clarke W.E."/>
            <person name="Town C.D."/>
            <person name="Nixon J."/>
            <person name="Krishnakumar V."/>
            <person name="Bidwell S.L."/>
            <person name="Denoeud F."/>
            <person name="Belcram H."/>
            <person name="Links M.G."/>
            <person name="Just J."/>
            <person name="Clarke C."/>
            <person name="Bender T."/>
            <person name="Huebert T."/>
            <person name="Mason A.S."/>
            <person name="Pires J.C."/>
            <person name="Barker G."/>
            <person name="Moore J."/>
            <person name="Walley P.G."/>
            <person name="Manoli S."/>
            <person name="Batley J."/>
            <person name="Edwards D."/>
            <person name="Nelson M.N."/>
            <person name="Wang X."/>
            <person name="Paterson A.H."/>
            <person name="King G."/>
            <person name="Bancroft I."/>
            <person name="Chalhoub B."/>
            <person name="Sharpe A.G."/>
        </authorList>
    </citation>
    <scope>NUCLEOTIDE SEQUENCE</scope>
    <source>
        <strain evidence="2 3">cv. TO1000</strain>
    </source>
</reference>
<evidence type="ECO:0008006" key="4">
    <source>
        <dbReference type="Google" id="ProtNLM"/>
    </source>
</evidence>
<dbReference type="AlphaFoldDB" id="A0A0D3A5M0"/>
<dbReference type="EnsemblPlants" id="Bo1g035800.1">
    <property type="protein sequence ID" value="Bo1g035800.1"/>
    <property type="gene ID" value="Bo1g035800"/>
</dbReference>
<proteinExistence type="predicted"/>
<evidence type="ECO:0000256" key="1">
    <source>
        <dbReference type="SAM" id="MobiDB-lite"/>
    </source>
</evidence>
<keyword evidence="3" id="KW-1185">Reference proteome</keyword>
<dbReference type="PANTHER" id="PTHR45023">
    <property type="match status" value="1"/>
</dbReference>
<organism evidence="2 3">
    <name type="scientific">Brassica oleracea var. oleracea</name>
    <dbReference type="NCBI Taxonomy" id="109376"/>
    <lineage>
        <taxon>Eukaryota</taxon>
        <taxon>Viridiplantae</taxon>
        <taxon>Streptophyta</taxon>
        <taxon>Embryophyta</taxon>
        <taxon>Tracheophyta</taxon>
        <taxon>Spermatophyta</taxon>
        <taxon>Magnoliopsida</taxon>
        <taxon>eudicotyledons</taxon>
        <taxon>Gunneridae</taxon>
        <taxon>Pentapetalae</taxon>
        <taxon>rosids</taxon>
        <taxon>malvids</taxon>
        <taxon>Brassicales</taxon>
        <taxon>Brassicaceae</taxon>
        <taxon>Brassiceae</taxon>
        <taxon>Brassica</taxon>
    </lineage>
</organism>